<keyword evidence="1" id="KW-0805">Transcription regulation</keyword>
<dbReference type="AlphaFoldDB" id="A0A9D2LA43"/>
<keyword evidence="3" id="KW-0804">Transcription</keyword>
<dbReference type="InterPro" id="IPR001347">
    <property type="entry name" value="SIS_dom"/>
</dbReference>
<feature type="domain" description="SIS" evidence="5">
    <location>
        <begin position="121"/>
        <end position="257"/>
    </location>
</feature>
<dbReference type="InterPro" id="IPR009057">
    <property type="entry name" value="Homeodomain-like_sf"/>
</dbReference>
<dbReference type="InterPro" id="IPR047640">
    <property type="entry name" value="RpiR-like"/>
</dbReference>
<evidence type="ECO:0000259" key="4">
    <source>
        <dbReference type="PROSITE" id="PS51071"/>
    </source>
</evidence>
<dbReference type="Pfam" id="PF01380">
    <property type="entry name" value="SIS"/>
    <property type="match status" value="1"/>
</dbReference>
<reference evidence="6" key="1">
    <citation type="journal article" date="2021" name="PeerJ">
        <title>Extensive microbial diversity within the chicken gut microbiome revealed by metagenomics and culture.</title>
        <authorList>
            <person name="Gilroy R."/>
            <person name="Ravi A."/>
            <person name="Getino M."/>
            <person name="Pursley I."/>
            <person name="Horton D.L."/>
            <person name="Alikhan N.F."/>
            <person name="Baker D."/>
            <person name="Gharbi K."/>
            <person name="Hall N."/>
            <person name="Watson M."/>
            <person name="Adriaenssens E.M."/>
            <person name="Foster-Nyarko E."/>
            <person name="Jarju S."/>
            <person name="Secka A."/>
            <person name="Antonio M."/>
            <person name="Oren A."/>
            <person name="Chaudhuri R.R."/>
            <person name="La Ragione R."/>
            <person name="Hildebrand F."/>
            <person name="Pallen M.J."/>
        </authorList>
    </citation>
    <scope>NUCLEOTIDE SEQUENCE</scope>
    <source>
        <strain evidence="6">CHK188-4685</strain>
    </source>
</reference>
<sequence length="278" mass="31874">MLEKIYEEYKEGLSKSDHKIFGYLLEHEQELLAITAEDLSRRLGISTATISRFWAKIGFQNMKELKCSLYKKQESTPYSRMNAALSQWKECGISPDRLLERLSLQMERTFQVVRPEQIDEAVELLTTARQVYIFAPDVSRGLGNILQYRLLRLGIRLIPLPGGSQIYDAIVNLKQGDLVLLFGYSRLLTEVQILLAYSKEAEYQTVLFTDLMTGEHLSQADLVLYTCRGEPNDYHSVTAPMMLLDLLIMKTSQVLGGGLEKAKKLQKLRERYSGLIRR</sequence>
<reference evidence="6" key="2">
    <citation type="submission" date="2021-04" db="EMBL/GenBank/DDBJ databases">
        <authorList>
            <person name="Gilroy R."/>
        </authorList>
    </citation>
    <scope>NUCLEOTIDE SEQUENCE</scope>
    <source>
        <strain evidence="6">CHK188-4685</strain>
    </source>
</reference>
<dbReference type="Proteomes" id="UP000886804">
    <property type="component" value="Unassembled WGS sequence"/>
</dbReference>
<dbReference type="InterPro" id="IPR046348">
    <property type="entry name" value="SIS_dom_sf"/>
</dbReference>
<dbReference type="InterPro" id="IPR000281">
    <property type="entry name" value="HTH_RpiR"/>
</dbReference>
<organism evidence="6 7">
    <name type="scientific">Candidatus Enterocloster faecavium</name>
    <dbReference type="NCBI Taxonomy" id="2838560"/>
    <lineage>
        <taxon>Bacteria</taxon>
        <taxon>Bacillati</taxon>
        <taxon>Bacillota</taxon>
        <taxon>Clostridia</taxon>
        <taxon>Lachnospirales</taxon>
        <taxon>Lachnospiraceae</taxon>
        <taxon>Enterocloster</taxon>
    </lineage>
</organism>
<keyword evidence="2" id="KW-0238">DNA-binding</keyword>
<dbReference type="CDD" id="cd05013">
    <property type="entry name" value="SIS_RpiR"/>
    <property type="match status" value="1"/>
</dbReference>
<evidence type="ECO:0000313" key="7">
    <source>
        <dbReference type="Proteomes" id="UP000886804"/>
    </source>
</evidence>
<dbReference type="GO" id="GO:0003700">
    <property type="term" value="F:DNA-binding transcription factor activity"/>
    <property type="evidence" value="ECO:0007669"/>
    <property type="project" value="InterPro"/>
</dbReference>
<protein>
    <submittedName>
        <fullName evidence="6">MurR/RpiR family transcriptional regulator</fullName>
    </submittedName>
</protein>
<accession>A0A9D2LA43</accession>
<dbReference type="GO" id="GO:0097367">
    <property type="term" value="F:carbohydrate derivative binding"/>
    <property type="evidence" value="ECO:0007669"/>
    <property type="project" value="InterPro"/>
</dbReference>
<dbReference type="SUPFAM" id="SSF53697">
    <property type="entry name" value="SIS domain"/>
    <property type="match status" value="1"/>
</dbReference>
<feature type="domain" description="HTH rpiR-type" evidence="4">
    <location>
        <begin position="1"/>
        <end position="76"/>
    </location>
</feature>
<evidence type="ECO:0000256" key="2">
    <source>
        <dbReference type="ARBA" id="ARBA00023125"/>
    </source>
</evidence>
<dbReference type="Pfam" id="PF01418">
    <property type="entry name" value="HTH_6"/>
    <property type="match status" value="1"/>
</dbReference>
<dbReference type="GO" id="GO:1901135">
    <property type="term" value="P:carbohydrate derivative metabolic process"/>
    <property type="evidence" value="ECO:0007669"/>
    <property type="project" value="InterPro"/>
</dbReference>
<name>A0A9D2LA43_9FIRM</name>
<evidence type="ECO:0000256" key="1">
    <source>
        <dbReference type="ARBA" id="ARBA00023015"/>
    </source>
</evidence>
<evidence type="ECO:0000256" key="3">
    <source>
        <dbReference type="ARBA" id="ARBA00023163"/>
    </source>
</evidence>
<dbReference type="Gene3D" id="1.10.10.10">
    <property type="entry name" value="Winged helix-like DNA-binding domain superfamily/Winged helix DNA-binding domain"/>
    <property type="match status" value="1"/>
</dbReference>
<dbReference type="PROSITE" id="PS51464">
    <property type="entry name" value="SIS"/>
    <property type="match status" value="1"/>
</dbReference>
<dbReference type="Gene3D" id="3.40.50.10490">
    <property type="entry name" value="Glucose-6-phosphate isomerase like protein, domain 1"/>
    <property type="match status" value="1"/>
</dbReference>
<dbReference type="InterPro" id="IPR036388">
    <property type="entry name" value="WH-like_DNA-bd_sf"/>
</dbReference>
<gene>
    <name evidence="6" type="ORF">H9716_13475</name>
</gene>
<dbReference type="InterPro" id="IPR035472">
    <property type="entry name" value="RpiR-like_SIS"/>
</dbReference>
<proteinExistence type="predicted"/>
<dbReference type="EMBL" id="DWYS01000164">
    <property type="protein sequence ID" value="HJB08847.1"/>
    <property type="molecule type" value="Genomic_DNA"/>
</dbReference>
<dbReference type="PROSITE" id="PS51071">
    <property type="entry name" value="HTH_RPIR"/>
    <property type="match status" value="1"/>
</dbReference>
<comment type="caution">
    <text evidence="6">The sequence shown here is derived from an EMBL/GenBank/DDBJ whole genome shotgun (WGS) entry which is preliminary data.</text>
</comment>
<evidence type="ECO:0000259" key="5">
    <source>
        <dbReference type="PROSITE" id="PS51464"/>
    </source>
</evidence>
<evidence type="ECO:0000313" key="6">
    <source>
        <dbReference type="EMBL" id="HJB08847.1"/>
    </source>
</evidence>
<dbReference type="GO" id="GO:0003677">
    <property type="term" value="F:DNA binding"/>
    <property type="evidence" value="ECO:0007669"/>
    <property type="project" value="UniProtKB-KW"/>
</dbReference>
<dbReference type="SUPFAM" id="SSF46689">
    <property type="entry name" value="Homeodomain-like"/>
    <property type="match status" value="1"/>
</dbReference>
<dbReference type="PANTHER" id="PTHR30514">
    <property type="entry name" value="GLUCOKINASE"/>
    <property type="match status" value="1"/>
</dbReference>